<dbReference type="SUPFAM" id="SSF81383">
    <property type="entry name" value="F-box domain"/>
    <property type="match status" value="1"/>
</dbReference>
<dbReference type="InterPro" id="IPR032675">
    <property type="entry name" value="LRR_dom_sf"/>
</dbReference>
<keyword evidence="3" id="KW-1185">Reference proteome</keyword>
<dbReference type="PROSITE" id="PS50181">
    <property type="entry name" value="FBOX"/>
    <property type="match status" value="1"/>
</dbReference>
<dbReference type="Proteomes" id="UP001218218">
    <property type="component" value="Unassembled WGS sequence"/>
</dbReference>
<reference evidence="2" key="1">
    <citation type="submission" date="2023-03" db="EMBL/GenBank/DDBJ databases">
        <title>Massive genome expansion in bonnet fungi (Mycena s.s.) driven by repeated elements and novel gene families across ecological guilds.</title>
        <authorList>
            <consortium name="Lawrence Berkeley National Laboratory"/>
            <person name="Harder C.B."/>
            <person name="Miyauchi S."/>
            <person name="Viragh M."/>
            <person name="Kuo A."/>
            <person name="Thoen E."/>
            <person name="Andreopoulos B."/>
            <person name="Lu D."/>
            <person name="Skrede I."/>
            <person name="Drula E."/>
            <person name="Henrissat B."/>
            <person name="Morin E."/>
            <person name="Kohler A."/>
            <person name="Barry K."/>
            <person name="LaButti K."/>
            <person name="Morin E."/>
            <person name="Salamov A."/>
            <person name="Lipzen A."/>
            <person name="Mereny Z."/>
            <person name="Hegedus B."/>
            <person name="Baldrian P."/>
            <person name="Stursova M."/>
            <person name="Weitz H."/>
            <person name="Taylor A."/>
            <person name="Grigoriev I.V."/>
            <person name="Nagy L.G."/>
            <person name="Martin F."/>
            <person name="Kauserud H."/>
        </authorList>
    </citation>
    <scope>NUCLEOTIDE SEQUENCE</scope>
    <source>
        <strain evidence="2">CBHHK002</strain>
    </source>
</reference>
<dbReference type="InterPro" id="IPR036047">
    <property type="entry name" value="F-box-like_dom_sf"/>
</dbReference>
<accession>A0AAD7E913</accession>
<protein>
    <recommendedName>
        <fullName evidence="1">F-box domain-containing protein</fullName>
    </recommendedName>
</protein>
<organism evidence="2 3">
    <name type="scientific">Mycena albidolilacea</name>
    <dbReference type="NCBI Taxonomy" id="1033008"/>
    <lineage>
        <taxon>Eukaryota</taxon>
        <taxon>Fungi</taxon>
        <taxon>Dikarya</taxon>
        <taxon>Basidiomycota</taxon>
        <taxon>Agaricomycotina</taxon>
        <taxon>Agaricomycetes</taxon>
        <taxon>Agaricomycetidae</taxon>
        <taxon>Agaricales</taxon>
        <taxon>Marasmiineae</taxon>
        <taxon>Mycenaceae</taxon>
        <taxon>Mycena</taxon>
    </lineage>
</organism>
<dbReference type="InterPro" id="IPR001810">
    <property type="entry name" value="F-box_dom"/>
</dbReference>
<evidence type="ECO:0000313" key="2">
    <source>
        <dbReference type="EMBL" id="KAJ7303775.1"/>
    </source>
</evidence>
<name>A0AAD7E913_9AGAR</name>
<evidence type="ECO:0000259" key="1">
    <source>
        <dbReference type="PROSITE" id="PS50181"/>
    </source>
</evidence>
<dbReference type="AlphaFoldDB" id="A0AAD7E913"/>
<sequence>MAPAIPLSDPERSGTSTSVDLLLLQLPREIILLILHCLPEPELLKLCEVSSDLQQLALLTLLARHGVSETQVQAQELSKVRSRAIRSLCACYPTLIPNIRCLEFDFTDGDVSHLHPWKEVVHLAERFPLIPDVTFTFSDRSSASERFTGLWNLLPTTLVSLMGNHSRPVVIIHYLDITAVRPKVPNLLKRTLKAPKRPSAAAVPVVDKMKLTRKLLSTIATATTRRLLSSISLRSFTEPSAPLGALMILNCREIFYLNIGEHVFSRREWEFLMSELHLPSLRALFIRIDFELAPLSAFLEEHKKIEHLEFVRDWSCLRDRTLPSFSISALPRLKHILASARVVACILHTPNDFPLLEYVGIGSQEPSADNPDSAAYFQEALGALAARTSVTTLVLHLQNIELPWANFDTKERAEKKLRSVEKLELLEWTREVEHDTFPAWLAMFPGLHDLSISGNFFQPTKGPLVSDSLMEAINATCPHIVVKQERRLALDKPWPVNR</sequence>
<proteinExistence type="predicted"/>
<gene>
    <name evidence="2" type="ORF">DFH08DRAFT_52928</name>
</gene>
<feature type="domain" description="F-box" evidence="1">
    <location>
        <begin position="20"/>
        <end position="56"/>
    </location>
</feature>
<dbReference type="SUPFAM" id="SSF52047">
    <property type="entry name" value="RNI-like"/>
    <property type="match status" value="1"/>
</dbReference>
<dbReference type="Gene3D" id="3.80.10.10">
    <property type="entry name" value="Ribonuclease Inhibitor"/>
    <property type="match status" value="1"/>
</dbReference>
<evidence type="ECO:0000313" key="3">
    <source>
        <dbReference type="Proteomes" id="UP001218218"/>
    </source>
</evidence>
<comment type="caution">
    <text evidence="2">The sequence shown here is derived from an EMBL/GenBank/DDBJ whole genome shotgun (WGS) entry which is preliminary data.</text>
</comment>
<dbReference type="EMBL" id="JARIHO010000102">
    <property type="protein sequence ID" value="KAJ7303775.1"/>
    <property type="molecule type" value="Genomic_DNA"/>
</dbReference>